<keyword evidence="1" id="KW-0812">Transmembrane</keyword>
<feature type="transmembrane region" description="Helical" evidence="1">
    <location>
        <begin position="74"/>
        <end position="91"/>
    </location>
</feature>
<accession>A0A0N9I9D7</accession>
<keyword evidence="1" id="KW-1133">Transmembrane helix</keyword>
<name>A0A0N9I9D7_9PSEU</name>
<evidence type="ECO:0000313" key="2">
    <source>
        <dbReference type="EMBL" id="ALG15612.1"/>
    </source>
</evidence>
<dbReference type="KEGG" id="kphy:AOZ06_47925"/>
<dbReference type="RefSeq" id="WP_054297457.1">
    <property type="nucleotide sequence ID" value="NZ_CP012752.1"/>
</dbReference>
<protein>
    <recommendedName>
        <fullName evidence="4">Integral membrane protein</fullName>
    </recommendedName>
</protein>
<dbReference type="STRING" id="860235.AOZ06_47925"/>
<evidence type="ECO:0000256" key="1">
    <source>
        <dbReference type="SAM" id="Phobius"/>
    </source>
</evidence>
<dbReference type="EMBL" id="CP012752">
    <property type="protein sequence ID" value="ALG15612.1"/>
    <property type="molecule type" value="Genomic_DNA"/>
</dbReference>
<dbReference type="OrthoDB" id="3694513at2"/>
<sequence>MTTDTPVPGTVKAAGLLVGIEGLAGIAFAVFLLVDGGSLPGGNLYGEAGYFVVIFGGVLACGIGLLLGKRWARGPATVIQILLLGVAWYATGPSGQPAYGIPGAVVCIAALVLLFRAPSRIWADGHGVTDDGEK</sequence>
<feature type="transmembrane region" description="Helical" evidence="1">
    <location>
        <begin position="12"/>
        <end position="33"/>
    </location>
</feature>
<evidence type="ECO:0008006" key="4">
    <source>
        <dbReference type="Google" id="ProtNLM"/>
    </source>
</evidence>
<dbReference type="Proteomes" id="UP000063699">
    <property type="component" value="Chromosome"/>
</dbReference>
<gene>
    <name evidence="2" type="ORF">AOZ06_47925</name>
</gene>
<feature type="transmembrane region" description="Helical" evidence="1">
    <location>
        <begin position="97"/>
        <end position="115"/>
    </location>
</feature>
<organism evidence="2 3">
    <name type="scientific">Kibdelosporangium phytohabitans</name>
    <dbReference type="NCBI Taxonomy" id="860235"/>
    <lineage>
        <taxon>Bacteria</taxon>
        <taxon>Bacillati</taxon>
        <taxon>Actinomycetota</taxon>
        <taxon>Actinomycetes</taxon>
        <taxon>Pseudonocardiales</taxon>
        <taxon>Pseudonocardiaceae</taxon>
        <taxon>Kibdelosporangium</taxon>
    </lineage>
</organism>
<dbReference type="AlphaFoldDB" id="A0A0N9I9D7"/>
<proteinExistence type="predicted"/>
<keyword evidence="3" id="KW-1185">Reference proteome</keyword>
<feature type="transmembrane region" description="Helical" evidence="1">
    <location>
        <begin position="48"/>
        <end position="67"/>
    </location>
</feature>
<evidence type="ECO:0000313" key="3">
    <source>
        <dbReference type="Proteomes" id="UP000063699"/>
    </source>
</evidence>
<keyword evidence="1" id="KW-0472">Membrane</keyword>
<reference evidence="2 3" key="1">
    <citation type="submission" date="2015-07" db="EMBL/GenBank/DDBJ databases">
        <title>Genome sequencing of Kibdelosporangium phytohabitans.</title>
        <authorList>
            <person name="Qin S."/>
            <person name="Xing K."/>
        </authorList>
    </citation>
    <scope>NUCLEOTIDE SEQUENCE [LARGE SCALE GENOMIC DNA]</scope>
    <source>
        <strain evidence="2 3">KLBMP1111</strain>
    </source>
</reference>